<proteinExistence type="inferred from homology"/>
<evidence type="ECO:0000256" key="6">
    <source>
        <dbReference type="ARBA" id="ARBA00022892"/>
    </source>
</evidence>
<organism evidence="10 11">
    <name type="scientific">Setaria viridis</name>
    <name type="common">Green bristlegrass</name>
    <name type="synonym">Setaria italica subsp. viridis</name>
    <dbReference type="NCBI Taxonomy" id="4556"/>
    <lineage>
        <taxon>Eukaryota</taxon>
        <taxon>Viridiplantae</taxon>
        <taxon>Streptophyta</taxon>
        <taxon>Embryophyta</taxon>
        <taxon>Tracheophyta</taxon>
        <taxon>Spermatophyta</taxon>
        <taxon>Magnoliopsida</taxon>
        <taxon>Liliopsida</taxon>
        <taxon>Poales</taxon>
        <taxon>Poaceae</taxon>
        <taxon>PACMAD clade</taxon>
        <taxon>Panicoideae</taxon>
        <taxon>Panicodae</taxon>
        <taxon>Paniceae</taxon>
        <taxon>Cenchrinae</taxon>
        <taxon>Setaria</taxon>
    </lineage>
</organism>
<name>A0A4U6WEJ5_SETVI</name>
<comment type="function">
    <text evidence="1">Involved in endoplasmic reticulum to Golgi apparatus trafficking at a very early stage.</text>
</comment>
<evidence type="ECO:0000256" key="3">
    <source>
        <dbReference type="ARBA" id="ARBA00007051"/>
    </source>
</evidence>
<evidence type="ECO:0000256" key="7">
    <source>
        <dbReference type="ARBA" id="ARBA00023034"/>
    </source>
</evidence>
<accession>A0A4U6WEJ5</accession>
<keyword evidence="7" id="KW-0333">Golgi apparatus</keyword>
<evidence type="ECO:0000313" key="11">
    <source>
        <dbReference type="Proteomes" id="UP000298652"/>
    </source>
</evidence>
<evidence type="ECO:0000256" key="2">
    <source>
        <dbReference type="ARBA" id="ARBA00004222"/>
    </source>
</evidence>
<dbReference type="Gramene" id="TKW41228">
    <property type="protein sequence ID" value="TKW41228"/>
    <property type="gene ID" value="SEVIR_1G300800v2"/>
</dbReference>
<keyword evidence="5" id="KW-0813">Transport</keyword>
<protein>
    <recommendedName>
        <fullName evidence="4">Trafficking protein particle complex subunit 11</fullName>
    </recommendedName>
</protein>
<keyword evidence="6" id="KW-0931">ER-Golgi transport</keyword>
<evidence type="ECO:0000256" key="1">
    <source>
        <dbReference type="ARBA" id="ARBA00001995"/>
    </source>
</evidence>
<dbReference type="PANTHER" id="PTHR14374:SF0">
    <property type="entry name" value="TRAFFICKING PROTEIN PARTICLE COMPLEX SUBUNIT 11"/>
    <property type="match status" value="1"/>
</dbReference>
<evidence type="ECO:0000256" key="5">
    <source>
        <dbReference type="ARBA" id="ARBA00022448"/>
    </source>
</evidence>
<dbReference type="Pfam" id="PF12742">
    <property type="entry name" value="Gryzun-like"/>
    <property type="match status" value="1"/>
</dbReference>
<keyword evidence="11" id="KW-1185">Reference proteome</keyword>
<dbReference type="Pfam" id="PF11817">
    <property type="entry name" value="Foie-gras_1"/>
    <property type="match status" value="1"/>
</dbReference>
<reference evidence="10" key="1">
    <citation type="submission" date="2019-03" db="EMBL/GenBank/DDBJ databases">
        <title>WGS assembly of Setaria viridis.</title>
        <authorList>
            <person name="Huang P."/>
            <person name="Jenkins J."/>
            <person name="Grimwood J."/>
            <person name="Barry K."/>
            <person name="Healey A."/>
            <person name="Mamidi S."/>
            <person name="Sreedasyam A."/>
            <person name="Shu S."/>
            <person name="Feldman M."/>
            <person name="Wu J."/>
            <person name="Yu Y."/>
            <person name="Chen C."/>
            <person name="Johnson J."/>
            <person name="Rokhsar D."/>
            <person name="Baxter I."/>
            <person name="Schmutz J."/>
            <person name="Brutnell T."/>
            <person name="Kellogg E."/>
        </authorList>
    </citation>
    <scope>NUCLEOTIDE SEQUENCE [LARGE SCALE GENOMIC DNA]</scope>
</reference>
<dbReference type="InterPro" id="IPR021773">
    <property type="entry name" value="TPC11"/>
</dbReference>
<dbReference type="GO" id="GO:0016192">
    <property type="term" value="P:vesicle-mediated transport"/>
    <property type="evidence" value="ECO:0007669"/>
    <property type="project" value="UniProtKB-KW"/>
</dbReference>
<comment type="subcellular location">
    <subcellularLocation>
        <location evidence="2">Golgi apparatus</location>
        <location evidence="2">cis-Golgi network</location>
    </subcellularLocation>
</comment>
<dbReference type="GO" id="GO:0005794">
    <property type="term" value="C:Golgi apparatus"/>
    <property type="evidence" value="ECO:0007669"/>
    <property type="project" value="UniProtKB-SubCell"/>
</dbReference>
<evidence type="ECO:0000313" key="10">
    <source>
        <dbReference type="EMBL" id="TKW41228.1"/>
    </source>
</evidence>
<evidence type="ECO:0000259" key="8">
    <source>
        <dbReference type="Pfam" id="PF11817"/>
    </source>
</evidence>
<dbReference type="EMBL" id="CM016552">
    <property type="protein sequence ID" value="TKW41228.1"/>
    <property type="molecule type" value="Genomic_DNA"/>
</dbReference>
<dbReference type="AlphaFoldDB" id="A0A4U6WEJ5"/>
<dbReference type="PANTHER" id="PTHR14374">
    <property type="entry name" value="FOIE GRAS"/>
    <property type="match status" value="1"/>
</dbReference>
<evidence type="ECO:0000256" key="4">
    <source>
        <dbReference type="ARBA" id="ARBA00021520"/>
    </source>
</evidence>
<evidence type="ECO:0000259" key="9">
    <source>
        <dbReference type="Pfam" id="PF12742"/>
    </source>
</evidence>
<dbReference type="InterPro" id="IPR025876">
    <property type="entry name" value="TRAPPC11_C"/>
</dbReference>
<sequence length="939" mass="104457">MEDYPEELRTPPLSLVSIVGCPELHPSISAALSSQQPPMNTLALPDFTKASILARSGKARDPLAPPQAPAGILKKDWLLKHRTRVPAAVAALFRADQVSGDPAQWLQACSDLENLKSAIQGINTKLVVVLVQAQASDELSEDVTVALRKRAEIDSKHLVVLVEHDEAEWNRSLSKLKNVFAELCSAFYKEEGRRIKARIEKRNFSSVELSIRYCFKVAVYAEFRRDWPEALKFYEEGVRVLREMIGTSTRLPPTQRLVEIKAVAEQFHFKISTLLLHAGKVVEAITWFRKHIRSYERVVGTPEVAFLHWEWFSRQFLVFGELIETTSATVPDTLSPRFGTADNALTEWEFQPAYYYQLAATYLREKRYAIECSSSTANLTTEANGIPESVMPSVYVGQYVRLFEQGDTVSVLPTQEDSPPLDSNLHGQVVEATSLTLFTNKWMRLTREIKSGQSGKLECLLVKATINKHLVICCHAESPASMEDFPLWKFEDQVETLPTKDNVLAFSGQKLIQVEEPDAQVDVVLNSAGPALVGEIFIVPVTVFSKGHTVHSGELKINLVDASGGGLLMSPREAEESESHHVELLGVSTVSDGKESKEEVDSIRKIQYSFGVVSVPTLSVGDSWSCKLEIKWHRAKSVMLYVSLGYSLGSSEEEALHRLNVHRSLQIEGQIPLLVTHQLLRPFRREPLLLSEIRSLGDGDKKCSLAMNESNMFIVNARNCTEVPLRLHSMTIEPDDDGKQLCSVQQVSGISNGHAVIAPSEEYKGIFSVNPRASNSNFHLGEICLNWSRDSRPGEAQERRVIMKQRLPEVSVEEPPLVVSMECPPYVILGIPFTFYVKIHNSTPLLQEIKYSLVDSQNFVFSGAHNHAAFILPKSEHIVCHKLVPLGSGSQQLPKITVTSVRYSAALTPSASAATVFVYPSEPKFNLETSCSASDQCVS</sequence>
<comment type="similarity">
    <text evidence="3">Belongs to the TRAPPC11 family.</text>
</comment>
<feature type="domain" description="Trafficking protein particle complex subunit 11" evidence="8">
    <location>
        <begin position="256"/>
        <end position="407"/>
    </location>
</feature>
<dbReference type="Proteomes" id="UP000298652">
    <property type="component" value="Chromosome 1"/>
</dbReference>
<gene>
    <name evidence="10" type="ORF">SEVIR_1G300800v2</name>
</gene>
<feature type="domain" description="Trafficking protein particle complex subunit 11 C-terminal" evidence="9">
    <location>
        <begin position="855"/>
        <end position="898"/>
    </location>
</feature>